<comment type="caution">
    <text evidence="2">The sequence shown here is derived from an EMBL/GenBank/DDBJ whole genome shotgun (WGS) entry which is preliminary data.</text>
</comment>
<keyword evidence="1" id="KW-0732">Signal</keyword>
<feature type="signal peptide" evidence="1">
    <location>
        <begin position="1"/>
        <end position="20"/>
    </location>
</feature>
<dbReference type="OrthoDB" id="5411860at2759"/>
<protein>
    <submittedName>
        <fullName evidence="2">Uncharacterized protein</fullName>
    </submittedName>
</protein>
<evidence type="ECO:0000256" key="1">
    <source>
        <dbReference type="SAM" id="SignalP"/>
    </source>
</evidence>
<reference evidence="2" key="1">
    <citation type="submission" date="2021-03" db="EMBL/GenBank/DDBJ databases">
        <authorList>
            <person name="Tagirdzhanova G."/>
        </authorList>
    </citation>
    <scope>NUCLEOTIDE SEQUENCE</scope>
</reference>
<sequence length="375" mass="41448">MPATISFLTSLSYLMIPIFAIVPPAQTVALSANMLSNSVSITSGGDSWLDSKLNASFLNASNPTIVCFNTIPGVKSINVANYFEAVQQVLIRDDAIVPRQFNLGPTPDGQLNWLGGPTGDEHEAVIVLSYTQPLLTALFPIILVAHVAALIANECITEAKGYAGGWASLGPTRGSVGVGNALLQHINWPTSSYSEVSSICVVQMDYTMLKSHDQLPCKTCGVSFNIGRVRRPDEPYRTGWSPVCGEPATLRRNRNGGRYFENFISKDFVKWRRCDHSTRCQDSERKVTSIDRDEKASDDLDLCYEDYGDYLYESEEDDEPLEYISEVASVQELEAEDTNDLASQSDDHYTTQLGTVIEKDGECLNKRLRSYERNG</sequence>
<evidence type="ECO:0000313" key="2">
    <source>
        <dbReference type="EMBL" id="CAF9942160.1"/>
    </source>
</evidence>
<evidence type="ECO:0000313" key="3">
    <source>
        <dbReference type="Proteomes" id="UP000664203"/>
    </source>
</evidence>
<dbReference type="AlphaFoldDB" id="A0A8H3J7C1"/>
<organism evidence="2 3">
    <name type="scientific">Alectoria fallacina</name>
    <dbReference type="NCBI Taxonomy" id="1903189"/>
    <lineage>
        <taxon>Eukaryota</taxon>
        <taxon>Fungi</taxon>
        <taxon>Dikarya</taxon>
        <taxon>Ascomycota</taxon>
        <taxon>Pezizomycotina</taxon>
        <taxon>Lecanoromycetes</taxon>
        <taxon>OSLEUM clade</taxon>
        <taxon>Lecanoromycetidae</taxon>
        <taxon>Lecanorales</taxon>
        <taxon>Lecanorineae</taxon>
        <taxon>Parmeliaceae</taxon>
        <taxon>Alectoria</taxon>
    </lineage>
</organism>
<keyword evidence="3" id="KW-1185">Reference proteome</keyword>
<dbReference type="EMBL" id="CAJPDR010000724">
    <property type="protein sequence ID" value="CAF9942160.1"/>
    <property type="molecule type" value="Genomic_DNA"/>
</dbReference>
<feature type="chain" id="PRO_5034425863" evidence="1">
    <location>
        <begin position="21"/>
        <end position="375"/>
    </location>
</feature>
<gene>
    <name evidence="2" type="ORF">ALECFALPRED_009550</name>
</gene>
<proteinExistence type="predicted"/>
<accession>A0A8H3J7C1</accession>
<name>A0A8H3J7C1_9LECA</name>
<dbReference type="Proteomes" id="UP000664203">
    <property type="component" value="Unassembled WGS sequence"/>
</dbReference>